<gene>
    <name evidence="10" type="primary">flgK</name>
    <name evidence="10" type="ORF">P4447_13655</name>
</gene>
<evidence type="ECO:0000256" key="1">
    <source>
        <dbReference type="ARBA" id="ARBA00004365"/>
    </source>
</evidence>
<reference evidence="10 11" key="1">
    <citation type="submission" date="2023-03" db="EMBL/GenBank/DDBJ databases">
        <title>Bacillus Genome Sequencing.</title>
        <authorList>
            <person name="Dunlap C."/>
        </authorList>
    </citation>
    <scope>NUCLEOTIDE SEQUENCE [LARGE SCALE GENOMIC DNA]</scope>
    <source>
        <strain evidence="10 11">B-14544</strain>
    </source>
</reference>
<dbReference type="InterPro" id="IPR053927">
    <property type="entry name" value="FlgK_helical"/>
</dbReference>
<dbReference type="SUPFAM" id="SSF64518">
    <property type="entry name" value="Phase 1 flagellin"/>
    <property type="match status" value="1"/>
</dbReference>
<evidence type="ECO:0000256" key="3">
    <source>
        <dbReference type="ARBA" id="ARBA00009677"/>
    </source>
</evidence>
<keyword evidence="5" id="KW-0964">Secreted</keyword>
<evidence type="ECO:0000313" key="11">
    <source>
        <dbReference type="Proteomes" id="UP001330749"/>
    </source>
</evidence>
<dbReference type="EMBL" id="JARMQG010000180">
    <property type="protein sequence ID" value="MED3563479.1"/>
    <property type="molecule type" value="Genomic_DNA"/>
</dbReference>
<feature type="domain" description="Flagellar hook-associated protein FlgK helical" evidence="9">
    <location>
        <begin position="100"/>
        <end position="323"/>
    </location>
</feature>
<sequence length="493" mass="53723">MTSTFHGIEVGKRALFAQQTALSVTAQNVSNANTTGYTRQRAEMQADNGLSLPGANGNNMQLGTGVVVNKLVRLREDYLDVQYRGENQNLGYWDAKSDTLSKIEGILNEPSDTGLASTMDQFWSSWQELSKNPDSAAARAVVRQRGVAVAETFHYISDSLTQMQDDTLHVIDSKVKSINDIADQIGSLNKQISSLVANNYQPNDLFDQRDVLIDNLSKMVNVNVTKHDNGMVDVAIGTEFLVNGTSVNKLEGFDLSQGLNKPDKITLNGKSVQLESGELKARIEAYQTIIPDYLNKINTLAKTFADSVNSIHRQGYHLESDGGTVTAAAGSVNFFTGIRDPITGEISDPDITASNLEVNFDIMDSLDLIAAGQKESDGNSSTGNGKNAQAIADLKFKGNLDFNGTTSTIDDYYRNIISKLGIDSQEAQRMQGNSDVIVNQVENRRQSVSGVSLDEEMANMIKFQQAYNAAARMVTTMDQCLDKIINGMGRVGL</sequence>
<comment type="subcellular location">
    <subcellularLocation>
        <location evidence="1">Bacterial flagellum</location>
    </subcellularLocation>
    <subcellularLocation>
        <location evidence="2">Secreted</location>
    </subcellularLocation>
</comment>
<dbReference type="InterPro" id="IPR002371">
    <property type="entry name" value="FlgK"/>
</dbReference>
<comment type="similarity">
    <text evidence="3">Belongs to the flagella basal body rod proteins family.</text>
</comment>
<dbReference type="Pfam" id="PF06429">
    <property type="entry name" value="Flg_bbr_C"/>
    <property type="match status" value="1"/>
</dbReference>
<evidence type="ECO:0000256" key="5">
    <source>
        <dbReference type="ARBA" id="ARBA00022525"/>
    </source>
</evidence>
<keyword evidence="11" id="KW-1185">Reference proteome</keyword>
<keyword evidence="6" id="KW-0975">Bacterial flagellum</keyword>
<keyword evidence="10" id="KW-0969">Cilium</keyword>
<feature type="domain" description="Flagellar basal-body/hook protein C-terminal" evidence="8">
    <location>
        <begin position="448"/>
        <end position="486"/>
    </location>
</feature>
<evidence type="ECO:0000259" key="8">
    <source>
        <dbReference type="Pfam" id="PF06429"/>
    </source>
</evidence>
<evidence type="ECO:0000313" key="10">
    <source>
        <dbReference type="EMBL" id="MED3563479.1"/>
    </source>
</evidence>
<evidence type="ECO:0000256" key="6">
    <source>
        <dbReference type="ARBA" id="ARBA00023143"/>
    </source>
</evidence>
<dbReference type="PANTHER" id="PTHR30033">
    <property type="entry name" value="FLAGELLAR HOOK-ASSOCIATED PROTEIN 1"/>
    <property type="match status" value="1"/>
</dbReference>
<dbReference type="RefSeq" id="WP_327968532.1">
    <property type="nucleotide sequence ID" value="NZ_JARMQG010000180.1"/>
</dbReference>
<evidence type="ECO:0000256" key="2">
    <source>
        <dbReference type="ARBA" id="ARBA00004613"/>
    </source>
</evidence>
<feature type="domain" description="Flagellar basal body rod protein N-terminal" evidence="7">
    <location>
        <begin position="8"/>
        <end position="38"/>
    </location>
</feature>
<evidence type="ECO:0000259" key="9">
    <source>
        <dbReference type="Pfam" id="PF22638"/>
    </source>
</evidence>
<evidence type="ECO:0000259" key="7">
    <source>
        <dbReference type="Pfam" id="PF00460"/>
    </source>
</evidence>
<evidence type="ECO:0000256" key="4">
    <source>
        <dbReference type="ARBA" id="ARBA00016244"/>
    </source>
</evidence>
<comment type="caution">
    <text evidence="10">The sequence shown here is derived from an EMBL/GenBank/DDBJ whole genome shotgun (WGS) entry which is preliminary data.</text>
</comment>
<keyword evidence="10" id="KW-0282">Flagellum</keyword>
<dbReference type="InterPro" id="IPR001444">
    <property type="entry name" value="Flag_bb_rod_N"/>
</dbReference>
<accession>A0ABU6NBU5</accession>
<dbReference type="Proteomes" id="UP001330749">
    <property type="component" value="Unassembled WGS sequence"/>
</dbReference>
<keyword evidence="10" id="KW-0966">Cell projection</keyword>
<name>A0ABU6NBU5_9BACI</name>
<dbReference type="NCBIfam" id="TIGR02492">
    <property type="entry name" value="flgK_ends"/>
    <property type="match status" value="1"/>
</dbReference>
<dbReference type="Pfam" id="PF00460">
    <property type="entry name" value="Flg_bb_rod"/>
    <property type="match status" value="1"/>
</dbReference>
<organism evidence="10 11">
    <name type="scientific">Bacillus xiapuensis</name>
    <dbReference type="NCBI Taxonomy" id="2014075"/>
    <lineage>
        <taxon>Bacteria</taxon>
        <taxon>Bacillati</taxon>
        <taxon>Bacillota</taxon>
        <taxon>Bacilli</taxon>
        <taxon>Bacillales</taxon>
        <taxon>Bacillaceae</taxon>
        <taxon>Bacillus</taxon>
    </lineage>
</organism>
<proteinExistence type="inferred from homology"/>
<dbReference type="InterPro" id="IPR010930">
    <property type="entry name" value="Flg_bb/hook_C_dom"/>
</dbReference>
<dbReference type="Pfam" id="PF22638">
    <property type="entry name" value="FlgK_D1"/>
    <property type="match status" value="1"/>
</dbReference>
<protein>
    <recommendedName>
        <fullName evidence="4">Flagellar hook-associated protein 1</fullName>
    </recommendedName>
</protein>
<dbReference type="PANTHER" id="PTHR30033:SF1">
    <property type="entry name" value="FLAGELLAR HOOK-ASSOCIATED PROTEIN 1"/>
    <property type="match status" value="1"/>
</dbReference>